<name>A0A9N7MXL8_STRHE</name>
<accession>A0A9N7MXL8</accession>
<dbReference type="AlphaFoldDB" id="A0A9N7MXL8"/>
<dbReference type="Pfam" id="PF05742">
    <property type="entry name" value="TANGO2"/>
    <property type="match status" value="1"/>
</dbReference>
<dbReference type="EMBL" id="CACSLK010014283">
    <property type="protein sequence ID" value="CAA0816811.1"/>
    <property type="molecule type" value="Genomic_DNA"/>
</dbReference>
<proteinExistence type="predicted"/>
<dbReference type="OrthoDB" id="191601at2759"/>
<evidence type="ECO:0000313" key="2">
    <source>
        <dbReference type="Proteomes" id="UP001153555"/>
    </source>
</evidence>
<evidence type="ECO:0000313" key="1">
    <source>
        <dbReference type="EMBL" id="CAA0816811.1"/>
    </source>
</evidence>
<dbReference type="PANTHER" id="PTHR17985:SF16">
    <property type="entry name" value="TRANSPORT_GOLGI ORGANIZATION-LIKE PROTEIN (DUF833)"/>
    <property type="match status" value="1"/>
</dbReference>
<dbReference type="Proteomes" id="UP001153555">
    <property type="component" value="Unassembled WGS sequence"/>
</dbReference>
<comment type="caution">
    <text evidence="1">The sequence shown here is derived from an EMBL/GenBank/DDBJ whole genome shotgun (WGS) entry which is preliminary data.</text>
</comment>
<protein>
    <submittedName>
        <fullName evidence="1">Uncharacterized protein</fullName>
    </submittedName>
</protein>
<dbReference type="InterPro" id="IPR008551">
    <property type="entry name" value="TANGO2"/>
</dbReference>
<keyword evidence="2" id="KW-1185">Reference proteome</keyword>
<reference evidence="1" key="1">
    <citation type="submission" date="2019-12" db="EMBL/GenBank/DDBJ databases">
        <authorList>
            <person name="Scholes J."/>
        </authorList>
    </citation>
    <scope>NUCLEOTIDE SEQUENCE</scope>
</reference>
<organism evidence="1 2">
    <name type="scientific">Striga hermonthica</name>
    <name type="common">Purple witchweed</name>
    <name type="synonym">Buchnera hermonthica</name>
    <dbReference type="NCBI Taxonomy" id="68872"/>
    <lineage>
        <taxon>Eukaryota</taxon>
        <taxon>Viridiplantae</taxon>
        <taxon>Streptophyta</taxon>
        <taxon>Embryophyta</taxon>
        <taxon>Tracheophyta</taxon>
        <taxon>Spermatophyta</taxon>
        <taxon>Magnoliopsida</taxon>
        <taxon>eudicotyledons</taxon>
        <taxon>Gunneridae</taxon>
        <taxon>Pentapetalae</taxon>
        <taxon>asterids</taxon>
        <taxon>lamiids</taxon>
        <taxon>Lamiales</taxon>
        <taxon>Orobanchaceae</taxon>
        <taxon>Buchnereae</taxon>
        <taxon>Striga</taxon>
    </lineage>
</organism>
<gene>
    <name evidence="1" type="ORF">SHERM_16677</name>
</gene>
<dbReference type="PANTHER" id="PTHR17985">
    <property type="entry name" value="SER/THR-RICH PROTEIN T10 IN DGCR REGION"/>
    <property type="match status" value="1"/>
</dbReference>
<sequence length="152" mass="17169">MWKSHPIYPFILLLNRDELYNRPTAPLGWWEDGKILGGRDVQAGGTWLACTKHGKLAFLTNVREIRSDSQVKSRGELPNRFLKGTKSPREFAEELVGEADQFHGFNLIVADLRSMTMVYITNRPKGGVHITEVLSGIHVLSNAQLDTPWPKT</sequence>